<evidence type="ECO:0000313" key="2">
    <source>
        <dbReference type="Proteomes" id="UP001140234"/>
    </source>
</evidence>
<name>A0ACC1K9T1_9FUNG</name>
<protein>
    <submittedName>
        <fullName evidence="1">Transcription-associated protein 1</fullName>
    </submittedName>
</protein>
<evidence type="ECO:0000313" key="1">
    <source>
        <dbReference type="EMBL" id="KAJ2775982.1"/>
    </source>
</evidence>
<keyword evidence="2" id="KW-1185">Reference proteome</keyword>
<comment type="caution">
    <text evidence="1">The sequence shown here is derived from an EMBL/GenBank/DDBJ whole genome shotgun (WGS) entry which is preliminary data.</text>
</comment>
<dbReference type="Proteomes" id="UP001140234">
    <property type="component" value="Unassembled WGS sequence"/>
</dbReference>
<accession>A0ACC1K9T1</accession>
<proteinExistence type="predicted"/>
<dbReference type="EMBL" id="JANBUJ010000001">
    <property type="protein sequence ID" value="KAJ2775982.1"/>
    <property type="molecule type" value="Genomic_DNA"/>
</dbReference>
<gene>
    <name evidence="1" type="primary">TRA1</name>
    <name evidence="1" type="ORF">IWQ57_000139</name>
</gene>
<sequence>MAITNLEVYATRLRDDRLSAKLKQTIAHELCESLELLQPQDYARFVTIVWPVIRDLLLKTPPVFVSTAAEQKLRATLLDIVQRIPHSEVVRPIVLEVVTTLVDLVKIENEDNAVTCLKTIYELHRMYRQLLEGIAQPFLDLALELYRNAEQMLKVVDTMDTPASLSTPNTNLMSPSAMSPGPATEASDSAAKNLGKATSSFKVLTEVPIIVVSIIQASRRHAEPFVTSILPLILHMLELSPRAAQGQGLGLGPPEAGGHHLSSAHADLITAQSKTLSFLAFFARGFTALLLPSQERIARLTLHLLCACPAEATATRKEMLIATRHIVSTELRRAFVPLADRFLDMKVLVGTGLASQCILKPFAFSMLADLMHHIRAELSAGQLTRMVGFYAGCMHDHTLSAGVHTMCAKLLHNITECIMQIPDRRHGRVLLLSVLRTFVSSLAAIGDGAAAAISDIQTGHAHAEEAVYGGGERIRTNAFEQGDRIKEQRFLLRSLVTGCKNVMYALRKCGSTLALGMHHQSQPTTDGGESGSGDGEGAMAADQTADRAADRAGAAAAGAPSMVAIPEAELAGFELDLLAALFREGLRACRIHEVERARTGAGAGQSREAQLRHVDREGKEQIEHFANLFLALDPAVFHELFASQFDFAFRAMVEQCAAVASVQVFAACDATSAAFLAIMLRYLCGRLDLLGSDDEALTSTMLHMFKIAFLALAFFPETNEPVLQPYVRPIIAAALTAARSARHPENYFLLLRALFRSIGGGRYESLYKEVFPVLHSLLGMLNGALGVAGHAQPMQELFVEICLTVPVRLSVLLPHLSLLMRPLVVALASGPELVSQGLRTLELCIDNLTREFLDPILTPVMDDIMVALWRHLRQPSAAAAHAPVAARILGKLGGRNRHMLLTRYPPSTDDDDDDDDSTTTATTPSLSVALAFEGLSGMVTLPLADAVRFATRVVEDRTAARHLVRGRPDAIAFVVACAGYALRDCRAPAPADARPLEALAADQRALARLAAMASPASQGYRLIEQAIATCPPVAAKCSASACAGDGRTAIAAVTIATAPPADALGVWGAGAASATCDALVDVVWALGLAAAHSEEARTLLAAVVEQGARWHAAQCAAAVRPSPADDDTLQPPPLQLPPPGATTIATAVPGAIARMFAARTEGPSATGCVALRLFCASLREQLPGSPELVGQLPAMRRIVSDICAACYDPDAGTKRSGCEGIAFAVQELDLGPTWLTDNLLELCKALLFTLKDAGSRTIQGTQPTSAGATLLDIVRRAFPESLFARGDEGSPAAVDKDGDVEMEPPADRMQENDPGSDIEELSAAAAPGVAGTDIGAGTAADDGLDAGADEDADANADADGDVSMAAANGIADADADGPDIVALSSNASPADPPDSVHSVAPIPDGAADTGDTAASGDEAEAPAGADAGPDSERPEHAAPPATPAAVRKARAAFQALVARLPPESAQLLRSFLALITKELANASAAVRTTVKECLDLLAAATGCSITALLLPSRDRLLVPIFGRPLRALPHSMQIGNIDAITYCLALDPPLLDINEELLRLLSEALALADAEDQALVNHPAQVHSSTESLTHLRHVCIRMLTAAMARPEFADAKNTPTRARIISVFFKSLYHKSVEVVDAANDGLRQVLLHQQKLPRDLLQTGLRPILINLSDYKRLTVASLDGLARLLQLLTNYFKVEVGRKLLDHMQQWANPQLLQAAAERAIEDLHEIKILVAILQVFHLLPPSASILLDDLVSSVVNLEVHLCRRRSSPFRAPLFLFLNRYPAESVVYFAERIESAHYARIFAHAVSSADCAPLREALVARTPLLVGLLDDFAASAAEPAGDAAHKRLSVAMSVAAVVRACLEHNPRWLAEHDALWQALVAAWRAADHVAPPPSSPAFLTRPMLVEHVIHALLLATRAADAPPPMLFSLLEIAGRSSATVDISFVLRYVWDELVVRWPIAKRHDVLAVFLPRLTDSSASDEANAILLQHLINPMVAAVFTLPDVATAADAEPAGPLSVEQRASELLRAPALGLIHQHVWVAHMSSGPHPPPSFSTAVRLELVQLSSVLLRHAVSSVADLRKDVIKLGWLFIRSDDIMIKNASYVLVAQFIAAFDTPAKIILQAYSTLLKAHQVESRFLVRQALDVLLPALPARLGQSAGDAAAAAAGSAGLPAWVMLAKRVLVDNSASLAHTTHVYQLISGHPELFFPYRAHFASNLVGALQKMCLTHSATSETRTLALDIMELFLKWDAMLVSDSDNGHCAEAGAGPGGSGNDSASGPGSAVASGGPAPAAPEALMSEARRETIVGLLLRMLCLVVDFALKTNLGPRALELLRRYLDASRWPPMHLRLTFFERAMQQLETQGMNQQFVLHVLAVLSTVTLQMQPEWFEEYFAVLAGIIRKCLAVDNGQVQRIAATMLGQLYQQAAANERLAESPAAADLRAHVDALVSKNLQDGTGTFGTLLILHAIGEHSGEQFYAYIPTLMKCVQKYTKDHNAHAPAPSLQSHAGTASALQPSSSAPTMAALAGDGPAAAAAASGSSAGVAATTTAGAGAAQSAGSEGGDLVALISAEGHVPLSVESLVRGEGPLDVLLLLLLLLRKHISRLGDQRRSFLTYVIQLVERSGDPALLHVILAIAREWVLDPKEAFPTIKEKATLMSAMMSFVHGSAPANDNASRTSVRASASTAAVGAPTAAGAMGDSGDPFALLERKYLSLVLEVYNDPRFTRSEMTMRLEQAFLSGMQSEDSEMRGRFLETFDANMPPSLPVRLNYLLETQSWESVSSTFWLQQCVPLLLASVHQRAGAGPGPGPGTTSAAPEAVASPDSAMDVDAGPADAGSMPHRPDRGAGASGGVSGIVGPLTRMVLLDTAFAYQTWVTLFPLLWSNIGSKERHDLNSGAIRLLAKPYHQVQAAARPNVVQALLDGFCACSPLPRLPPQLLRYLGQTYGAWHSALALLEHRVLDQPETEPAAFDRTAGVELGAFDALTELYTSLSADHYYYGAWKRHCQYRESHVALAYEQLGDWTNAQAAYERAQTKARAGNLPFSESEYCLWESRWVEATKRLQSWDMLLDLGLHEALPVIELEAVWRVWDWSECHGRIRQLVKAASPEFATSPRARLYETYLTLIRGGAERTKTADFQRMCKEGIRACLQRWNELPPVGTPAHIDILHMFQLMVELGDASNIYTSLASTKAENLESKSGDLKSVLQTWRERLPNTSDPINIWSDLVAWRQHIFKAINDVYVPFITQQQQQQGAAADDDRSGRKGAADAGGDDDGPRPGSSVPTSYAYRGYHEMAWIINRFAHVARRHGLVDVCINSLTRIYTLPNIEIQEAFLKLREQAKCYYYRPHELQSGLDVISNTNLVYFSRGQKAEFFTLKGQFLAKLANPEEANRAFAMGAQLELGSPKAWAAWGRYNDECFARNRPDTTGAVNAISCYMQAAGLAKRPRVRRFLARTLWLLSQDDEAGNVRAAFDAYNGEMPTWYWIALVPQLLAGLDAPFSRQAQQILLRIAKQYPQALYYVLRASREETLAHRRRQPQIAPPADAAAPDAPPAAGAQPAIEELTSKLRTAHPLLILSMEAMIDQIVHRLKPCPEEDIYRLVLTLLADGLRLLHQRVAAGATDLALADSVVENTRRVGLGLPPGPIKTRFEADFGCAPEMDLCAYVAEMYRWQQALRTAIGQRPRRLMLGQLSPFLVEFEQQKFEDVEIPGQYLRLTDNSDDFVRIERFLPELLVETRSGGVARSLAIRGTDGSVVHFSVQHLATRSTHQEERWVQLFRNLDATCEEDRGAWEQRRIALHLPTIVSLTPHIRIVREQPGTFTLQEVYDQACADSGTPEIGPALFAVGRIRSLAAQLPTAAEANEVLFEQICQNMVPASLLRDHVRARTASPMEFWLYRESFTYQIAVSIALTYMVACAQRTPAKLSISRATGSVCLHDLVPAQAAPGLLHNKEAVPFRLTPNIQAFVTELGLEGIVPFAIHKAVQRFTGPEHLLRDFLDLFVRDELVHSLAAQALAAANPQALAEMCDRNVQLIEHRARQLVETLAPKDVREKELSPMQPLMQLVMQAVVPSNLAQMDFVWMPWL</sequence>
<organism evidence="1 2">
    <name type="scientific">Coemansia nantahalensis</name>
    <dbReference type="NCBI Taxonomy" id="2789366"/>
    <lineage>
        <taxon>Eukaryota</taxon>
        <taxon>Fungi</taxon>
        <taxon>Fungi incertae sedis</taxon>
        <taxon>Zoopagomycota</taxon>
        <taxon>Kickxellomycotina</taxon>
        <taxon>Kickxellomycetes</taxon>
        <taxon>Kickxellales</taxon>
        <taxon>Kickxellaceae</taxon>
        <taxon>Coemansia</taxon>
    </lineage>
</organism>
<reference evidence="1" key="1">
    <citation type="submission" date="2022-07" db="EMBL/GenBank/DDBJ databases">
        <title>Phylogenomic reconstructions and comparative analyses of Kickxellomycotina fungi.</title>
        <authorList>
            <person name="Reynolds N.K."/>
            <person name="Stajich J.E."/>
            <person name="Barry K."/>
            <person name="Grigoriev I.V."/>
            <person name="Crous P."/>
            <person name="Smith M.E."/>
        </authorList>
    </citation>
    <scope>NUCLEOTIDE SEQUENCE</scope>
    <source>
        <strain evidence="1">CBS 109366</strain>
    </source>
</reference>